<reference evidence="2" key="2">
    <citation type="submission" date="2025-09" db="UniProtKB">
        <authorList>
            <consortium name="Ensembl"/>
        </authorList>
    </citation>
    <scope>IDENTIFICATION</scope>
</reference>
<feature type="compositionally biased region" description="Polar residues" evidence="1">
    <location>
        <begin position="88"/>
        <end position="99"/>
    </location>
</feature>
<protein>
    <submittedName>
        <fullName evidence="2">Uncharacterized protein</fullName>
    </submittedName>
</protein>
<reference evidence="2" key="1">
    <citation type="submission" date="2025-08" db="UniProtKB">
        <authorList>
            <consortium name="Ensembl"/>
        </authorList>
    </citation>
    <scope>IDENTIFICATION</scope>
</reference>
<dbReference type="Proteomes" id="UP000694545">
    <property type="component" value="Unplaced"/>
</dbReference>
<evidence type="ECO:0000313" key="3">
    <source>
        <dbReference type="Proteomes" id="UP000694545"/>
    </source>
</evidence>
<evidence type="ECO:0000256" key="1">
    <source>
        <dbReference type="SAM" id="MobiDB-lite"/>
    </source>
</evidence>
<keyword evidence="3" id="KW-1185">Reference proteome</keyword>
<organism evidence="2 3">
    <name type="scientific">Varanus komodoensis</name>
    <name type="common">Komodo dragon</name>
    <dbReference type="NCBI Taxonomy" id="61221"/>
    <lineage>
        <taxon>Eukaryota</taxon>
        <taxon>Metazoa</taxon>
        <taxon>Chordata</taxon>
        <taxon>Craniata</taxon>
        <taxon>Vertebrata</taxon>
        <taxon>Euteleostomi</taxon>
        <taxon>Lepidosauria</taxon>
        <taxon>Squamata</taxon>
        <taxon>Bifurcata</taxon>
        <taxon>Unidentata</taxon>
        <taxon>Episquamata</taxon>
        <taxon>Toxicofera</taxon>
        <taxon>Anguimorpha</taxon>
        <taxon>Paleoanguimorpha</taxon>
        <taxon>Varanoidea</taxon>
        <taxon>Varanidae</taxon>
        <taxon>Varanus</taxon>
    </lineage>
</organism>
<dbReference type="AlphaFoldDB" id="A0A8D2J0B9"/>
<accession>A0A8D2J0B9</accession>
<dbReference type="Ensembl" id="ENSVKKT00000006660.1">
    <property type="protein sequence ID" value="ENSVKKP00000006489.1"/>
    <property type="gene ID" value="ENSVKKG00000004704.1"/>
</dbReference>
<proteinExistence type="predicted"/>
<feature type="region of interest" description="Disordered" evidence="1">
    <location>
        <begin position="1"/>
        <end position="30"/>
    </location>
</feature>
<evidence type="ECO:0000313" key="2">
    <source>
        <dbReference type="Ensembl" id="ENSVKKP00000006489.1"/>
    </source>
</evidence>
<feature type="region of interest" description="Disordered" evidence="1">
    <location>
        <begin position="88"/>
        <end position="108"/>
    </location>
</feature>
<sequence>ISASETPKSKLETKSFPPVSTPAPGPKPLSNRSCCHFSGSCLGCKKIIKLESARPSISKELPHPLHTFGISVKPRGAPQFVLVLQNTYSPTKPTHTGNRNLLPRTEQRPTELLRVAEIPFDTTQRTRRP</sequence>
<name>A0A8D2J0B9_VARKO</name>